<keyword evidence="4" id="KW-1185">Reference proteome</keyword>
<accession>A0A515DAI2</accession>
<dbReference type="OrthoDB" id="327733at2"/>
<dbReference type="KEGG" id="rhf:EUB48_09125"/>
<dbReference type="InterPro" id="IPR038607">
    <property type="entry name" value="PhoD-like_sf"/>
</dbReference>
<feature type="domain" description="Phospholipase D N-terminal" evidence="2">
    <location>
        <begin position="40"/>
        <end position="135"/>
    </location>
</feature>
<dbReference type="Proteomes" id="UP000316798">
    <property type="component" value="Chromosome"/>
</dbReference>
<dbReference type="PANTHER" id="PTHR43606:SF2">
    <property type="entry name" value="ALKALINE PHOSPHATASE FAMILY PROTEIN (AFU_ORTHOLOGUE AFUA_5G03860)"/>
    <property type="match status" value="1"/>
</dbReference>
<dbReference type="Pfam" id="PF16655">
    <property type="entry name" value="PhoD_N"/>
    <property type="match status" value="1"/>
</dbReference>
<dbReference type="InterPro" id="IPR052900">
    <property type="entry name" value="Phospholipid_Metab_Enz"/>
</dbReference>
<proteinExistence type="predicted"/>
<protein>
    <submittedName>
        <fullName evidence="3">Alkaline phosphatase</fullName>
    </submittedName>
</protein>
<dbReference type="Gene3D" id="3.60.21.70">
    <property type="entry name" value="PhoD-like phosphatase"/>
    <property type="match status" value="1"/>
</dbReference>
<dbReference type="CDD" id="cd07389">
    <property type="entry name" value="MPP_PhoD"/>
    <property type="match status" value="1"/>
</dbReference>
<dbReference type="SUPFAM" id="SSF56300">
    <property type="entry name" value="Metallo-dependent phosphatases"/>
    <property type="match status" value="1"/>
</dbReference>
<organism evidence="3 4">
    <name type="scientific">Rhodoferax sediminis</name>
    <dbReference type="NCBI Taxonomy" id="2509614"/>
    <lineage>
        <taxon>Bacteria</taxon>
        <taxon>Pseudomonadati</taxon>
        <taxon>Pseudomonadota</taxon>
        <taxon>Betaproteobacteria</taxon>
        <taxon>Burkholderiales</taxon>
        <taxon>Comamonadaceae</taxon>
        <taxon>Rhodoferax</taxon>
    </lineage>
</organism>
<evidence type="ECO:0000259" key="1">
    <source>
        <dbReference type="Pfam" id="PF09423"/>
    </source>
</evidence>
<dbReference type="InterPro" id="IPR018946">
    <property type="entry name" value="PhoD-like_MPP"/>
</dbReference>
<dbReference type="AlphaFoldDB" id="A0A515DAI2"/>
<evidence type="ECO:0000313" key="3">
    <source>
        <dbReference type="EMBL" id="QDL37414.1"/>
    </source>
</evidence>
<evidence type="ECO:0000259" key="2">
    <source>
        <dbReference type="Pfam" id="PF16655"/>
    </source>
</evidence>
<dbReference type="PROSITE" id="PS51318">
    <property type="entry name" value="TAT"/>
    <property type="match status" value="1"/>
</dbReference>
<dbReference type="EMBL" id="CP035503">
    <property type="protein sequence ID" value="QDL37414.1"/>
    <property type="molecule type" value="Genomic_DNA"/>
</dbReference>
<sequence length="531" mass="58643">MPAANDRRRLLQLAGAAATTLWLPRSAWSQPRLSGDPFTLGVASGSPTHDSVVLWTRLAPAGPGDASVGHGAVTVHWEVAHDEGFTRLVQSGQAQALAELAHSVHVEVAGLAPDRWYFYRFMLGDACSPAGRTRTFPAPDAIVARLRLAYASCQRWEHGYFSAYRHMREENLDAVLFVGDYIYEYPGAAHAVRVPPGGWLLTLDDYRRRYALYKGEADLQAMHAACPWLVTWDDHEVQNDYAGEQAGYSSRRDPSTADHFAARRAAAYQAYYEHMPMRASVLTRGMAGLLHRAPGAEMRIYNRVQYGRLASLYLLDARQYKDPQACTRDGLLGSSMVDPASCPSWNDPRSLLGMAQERWLDQEFARAGRAWNVLGQQTLFGQRDFRPGPGQTLWNDGWDGYPAARMRLTDSLRRHAVANAVLLGGDVHENWVGHVKADYADAASPAVGVEFCGTSITSRSDGNARTAGRLAENPHFVFADAQRRGYGVAEFTPRQLTTTLRVVDDVTRRDTAIATLATFAVHAGRPVVETD</sequence>
<dbReference type="InterPro" id="IPR032093">
    <property type="entry name" value="PhoD_N"/>
</dbReference>
<dbReference type="InterPro" id="IPR006311">
    <property type="entry name" value="TAT_signal"/>
</dbReference>
<dbReference type="PANTHER" id="PTHR43606">
    <property type="entry name" value="PHOSPHATASE, PUTATIVE (AFU_ORTHOLOGUE AFUA_6G08710)-RELATED"/>
    <property type="match status" value="1"/>
</dbReference>
<gene>
    <name evidence="3" type="ORF">EUB48_09125</name>
</gene>
<dbReference type="Pfam" id="PF09423">
    <property type="entry name" value="PhoD"/>
    <property type="match status" value="1"/>
</dbReference>
<dbReference type="RefSeq" id="WP_142818586.1">
    <property type="nucleotide sequence ID" value="NZ_CP035503.1"/>
</dbReference>
<name>A0A515DAI2_9BURK</name>
<dbReference type="Gene3D" id="2.60.40.380">
    <property type="entry name" value="Purple acid phosphatase-like, N-terminal"/>
    <property type="match status" value="1"/>
</dbReference>
<evidence type="ECO:0000313" key="4">
    <source>
        <dbReference type="Proteomes" id="UP000316798"/>
    </source>
</evidence>
<dbReference type="InterPro" id="IPR029052">
    <property type="entry name" value="Metallo-depent_PP-like"/>
</dbReference>
<reference evidence="3 4" key="1">
    <citation type="submission" date="2019-01" db="EMBL/GenBank/DDBJ databases">
        <title>Genomic insights into a novel species Rhodoferax sp.</title>
        <authorList>
            <person name="Jin L."/>
        </authorList>
    </citation>
    <scope>NUCLEOTIDE SEQUENCE [LARGE SCALE GENOMIC DNA]</scope>
    <source>
        <strain evidence="3 4">CHu59-6-5</strain>
    </source>
</reference>
<feature type="domain" description="PhoD-like phosphatase metallophosphatase" evidence="1">
    <location>
        <begin position="148"/>
        <end position="499"/>
    </location>
</feature>